<feature type="domain" description="Tyr recombinase" evidence="3">
    <location>
        <begin position="1"/>
        <end position="66"/>
    </location>
</feature>
<dbReference type="AlphaFoldDB" id="A0A8J9W042"/>
<dbReference type="PANTHER" id="PTHR21446:SF12">
    <property type="entry name" value="POTASSIUM CHANNEL TETRAMERIZATION DOMAIN CONTAINING 1"/>
    <property type="match status" value="1"/>
</dbReference>
<dbReference type="InterPro" id="IPR052787">
    <property type="entry name" value="MAVS"/>
</dbReference>
<dbReference type="Pfam" id="PF00589">
    <property type="entry name" value="Phage_integrase"/>
    <property type="match status" value="1"/>
</dbReference>
<accession>A0A8J9W042</accession>
<dbReference type="GO" id="GO:0015074">
    <property type="term" value="P:DNA integration"/>
    <property type="evidence" value="ECO:0007669"/>
    <property type="project" value="InterPro"/>
</dbReference>
<dbReference type="InterPro" id="IPR011010">
    <property type="entry name" value="DNA_brk_join_enz"/>
</dbReference>
<dbReference type="InterPro" id="IPR013762">
    <property type="entry name" value="Integrase-like_cat_sf"/>
</dbReference>
<gene>
    <name evidence="4" type="primary">Hypp5978</name>
    <name evidence="4" type="ORF">BLAG_LOCUS4308</name>
</gene>
<dbReference type="GO" id="GO:0003677">
    <property type="term" value="F:DNA binding"/>
    <property type="evidence" value="ECO:0007669"/>
    <property type="project" value="InterPro"/>
</dbReference>
<evidence type="ECO:0000259" key="3">
    <source>
        <dbReference type="PROSITE" id="PS51898"/>
    </source>
</evidence>
<reference evidence="4" key="1">
    <citation type="submission" date="2022-01" db="EMBL/GenBank/DDBJ databases">
        <authorList>
            <person name="Braso-Vives M."/>
        </authorList>
    </citation>
    <scope>NUCLEOTIDE SEQUENCE</scope>
</reference>
<name>A0A8J9W042_BRALA</name>
<dbReference type="Proteomes" id="UP000838412">
    <property type="component" value="Chromosome 11"/>
</dbReference>
<keyword evidence="1" id="KW-0233">DNA recombination</keyword>
<sequence length="165" mass="17895">MMRDISRAAGLSKTYTNHSVRVTAIQILDEAGFEARVIMSISGHRNESSIRKYTHDSTEMQKEACSHALGAALDQGPSEKTDDCEQGCELAESDSSNAAVGQPNPNTHDQAVEKASNSLEPMAQVDRDTHVHVPAEGNSSYSLHTMSQLSSGQVHFYGPVAFNFK</sequence>
<dbReference type="InterPro" id="IPR002104">
    <property type="entry name" value="Integrase_catalytic"/>
</dbReference>
<protein>
    <submittedName>
        <fullName evidence="4">Hypp5978 protein</fullName>
    </submittedName>
</protein>
<dbReference type="Gene3D" id="1.10.443.10">
    <property type="entry name" value="Intergrase catalytic core"/>
    <property type="match status" value="1"/>
</dbReference>
<organism evidence="4 5">
    <name type="scientific">Branchiostoma lanceolatum</name>
    <name type="common">Common lancelet</name>
    <name type="synonym">Amphioxus lanceolatum</name>
    <dbReference type="NCBI Taxonomy" id="7740"/>
    <lineage>
        <taxon>Eukaryota</taxon>
        <taxon>Metazoa</taxon>
        <taxon>Chordata</taxon>
        <taxon>Cephalochordata</taxon>
        <taxon>Leptocardii</taxon>
        <taxon>Amphioxiformes</taxon>
        <taxon>Branchiostomatidae</taxon>
        <taxon>Branchiostoma</taxon>
    </lineage>
</organism>
<dbReference type="PANTHER" id="PTHR21446">
    <property type="entry name" value="DUF3504 DOMAIN-CONTAINING PROTEIN"/>
    <property type="match status" value="1"/>
</dbReference>
<dbReference type="OrthoDB" id="5979632at2759"/>
<keyword evidence="5" id="KW-1185">Reference proteome</keyword>
<evidence type="ECO:0000256" key="1">
    <source>
        <dbReference type="ARBA" id="ARBA00023172"/>
    </source>
</evidence>
<dbReference type="GO" id="GO:0006310">
    <property type="term" value="P:DNA recombination"/>
    <property type="evidence" value="ECO:0007669"/>
    <property type="project" value="UniProtKB-KW"/>
</dbReference>
<evidence type="ECO:0000313" key="5">
    <source>
        <dbReference type="Proteomes" id="UP000838412"/>
    </source>
</evidence>
<dbReference type="EMBL" id="OV696696">
    <property type="protein sequence ID" value="CAH1240316.1"/>
    <property type="molecule type" value="Genomic_DNA"/>
</dbReference>
<proteinExistence type="predicted"/>
<evidence type="ECO:0000256" key="2">
    <source>
        <dbReference type="SAM" id="MobiDB-lite"/>
    </source>
</evidence>
<dbReference type="PROSITE" id="PS51898">
    <property type="entry name" value="TYR_RECOMBINASE"/>
    <property type="match status" value="1"/>
</dbReference>
<dbReference type="SUPFAM" id="SSF56349">
    <property type="entry name" value="DNA breaking-rejoining enzymes"/>
    <property type="match status" value="1"/>
</dbReference>
<feature type="region of interest" description="Disordered" evidence="2">
    <location>
        <begin position="74"/>
        <end position="110"/>
    </location>
</feature>
<evidence type="ECO:0000313" key="4">
    <source>
        <dbReference type="EMBL" id="CAH1240316.1"/>
    </source>
</evidence>
<feature type="compositionally biased region" description="Polar residues" evidence="2">
    <location>
        <begin position="93"/>
        <end position="110"/>
    </location>
</feature>